<dbReference type="PANTHER" id="PTHR46644">
    <property type="entry name" value="DNA REPAIR PROTEIN XRCC2"/>
    <property type="match status" value="1"/>
</dbReference>
<keyword evidence="2" id="KW-1185">Reference proteome</keyword>
<dbReference type="GO" id="GO:0033063">
    <property type="term" value="C:Rad51B-Rad51C-Rad51D-XRCC2 complex"/>
    <property type="evidence" value="ECO:0007669"/>
    <property type="project" value="InterPro"/>
</dbReference>
<dbReference type="InterPro" id="IPR030547">
    <property type="entry name" value="XRCC2"/>
</dbReference>
<gene>
    <name evidence="1" type="ORF">HII31_12629</name>
</gene>
<dbReference type="CDD" id="cd19490">
    <property type="entry name" value="XRCC2"/>
    <property type="match status" value="1"/>
</dbReference>
<protein>
    <submittedName>
        <fullName evidence="1">DNA repair protein XRCC2</fullName>
    </submittedName>
</protein>
<dbReference type="GO" id="GO:0042148">
    <property type="term" value="P:DNA strand invasion"/>
    <property type="evidence" value="ECO:0007669"/>
    <property type="project" value="TreeGrafter"/>
</dbReference>
<dbReference type="GO" id="GO:0000724">
    <property type="term" value="P:double-strand break repair via homologous recombination"/>
    <property type="evidence" value="ECO:0007669"/>
    <property type="project" value="InterPro"/>
</dbReference>
<dbReference type="GO" id="GO:0005657">
    <property type="term" value="C:replication fork"/>
    <property type="evidence" value="ECO:0007669"/>
    <property type="project" value="InterPro"/>
</dbReference>
<dbReference type="OrthoDB" id="420422at2759"/>
<organism evidence="1 2">
    <name type="scientific">Pseudocercospora fuligena</name>
    <dbReference type="NCBI Taxonomy" id="685502"/>
    <lineage>
        <taxon>Eukaryota</taxon>
        <taxon>Fungi</taxon>
        <taxon>Dikarya</taxon>
        <taxon>Ascomycota</taxon>
        <taxon>Pezizomycotina</taxon>
        <taxon>Dothideomycetes</taxon>
        <taxon>Dothideomycetidae</taxon>
        <taxon>Mycosphaerellales</taxon>
        <taxon>Mycosphaerellaceae</taxon>
        <taxon>Pseudocercospora</taxon>
    </lineage>
</organism>
<name>A0A8H6VBE7_9PEZI</name>
<dbReference type="Gene3D" id="3.40.50.300">
    <property type="entry name" value="P-loop containing nucleotide triphosphate hydrolases"/>
    <property type="match status" value="1"/>
</dbReference>
<dbReference type="InterPro" id="IPR027417">
    <property type="entry name" value="P-loop_NTPase"/>
</dbReference>
<reference evidence="1" key="1">
    <citation type="submission" date="2020-04" db="EMBL/GenBank/DDBJ databases">
        <title>Draft genome resource of the tomato pathogen Pseudocercospora fuligena.</title>
        <authorList>
            <person name="Zaccaron A."/>
        </authorList>
    </citation>
    <scope>NUCLEOTIDE SEQUENCE</scope>
    <source>
        <strain evidence="1">PF001</strain>
    </source>
</reference>
<comment type="caution">
    <text evidence="1">The sequence shown here is derived from an EMBL/GenBank/DDBJ whole genome shotgun (WGS) entry which is preliminary data.</text>
</comment>
<dbReference type="EMBL" id="JABCIY010000273">
    <property type="protein sequence ID" value="KAF7186028.1"/>
    <property type="molecule type" value="Genomic_DNA"/>
</dbReference>
<dbReference type="GO" id="GO:0005815">
    <property type="term" value="C:microtubule organizing center"/>
    <property type="evidence" value="ECO:0007669"/>
    <property type="project" value="TreeGrafter"/>
</dbReference>
<dbReference type="GO" id="GO:0000400">
    <property type="term" value="F:four-way junction DNA binding"/>
    <property type="evidence" value="ECO:0007669"/>
    <property type="project" value="TreeGrafter"/>
</dbReference>
<dbReference type="Proteomes" id="UP000660729">
    <property type="component" value="Unassembled WGS sequence"/>
</dbReference>
<evidence type="ECO:0000313" key="2">
    <source>
        <dbReference type="Proteomes" id="UP000660729"/>
    </source>
</evidence>
<dbReference type="AlphaFoldDB" id="A0A8H6VBE7"/>
<accession>A0A8H6VBE7</accession>
<evidence type="ECO:0000313" key="1">
    <source>
        <dbReference type="EMBL" id="KAF7186028.1"/>
    </source>
</evidence>
<proteinExistence type="predicted"/>
<dbReference type="SUPFAM" id="SSF52540">
    <property type="entry name" value="P-loop containing nucleoside triphosphate hydrolases"/>
    <property type="match status" value="1"/>
</dbReference>
<sequence length="363" mass="40587">MSAADLGKKLLAEVEEVGFDEILNTLRSPDDHEQKPFDIPQLNVFLQCIQESQTATSKVQGSSPIIEITSQRPCSGKTNLLYQMIVTAVLPFHLGGRQAAIIFLDTDNHFSATRLAQQMRKTIVTYTKEDFVDEESLSQVLEDSLKHVHVLRPQSLPALITTINSLPHYLFNPTKHKSFDRAISFIALDSASAFYWQSRADAENAALQASFQTKDPTTKVQQPTGYIQLAASLKNASRILSTLIIYTTRDFNPPQKASGPSSAFFMSESHSIRPSLPPPWPSLPTLRLIVRRAPIRSLPAEVTVEDAVRETEMRQKVVAQGKFECFVNEWGLDERTLQNLREKGNMFDFLITSQGIKIGDGPE</sequence>
<dbReference type="PANTHER" id="PTHR46644:SF2">
    <property type="entry name" value="DNA REPAIR PROTEIN XRCC2"/>
    <property type="match status" value="1"/>
</dbReference>